<evidence type="ECO:0000256" key="4">
    <source>
        <dbReference type="ARBA" id="ARBA00023163"/>
    </source>
</evidence>
<keyword evidence="3" id="KW-0238">DNA-binding</keyword>
<sequence length="681" mass="76762">MFGKSVNLKTPIDKVDVDSRPQRESSDALHPSSNAQLDAETAYNQLPCASQCSSLTMVTDTHHTCDITLVRQPQSHMMDLNPPQSIDSPHQLQGYYHPTPNTPRSVYPTDDLHIHTRDTMTYPPHPVHHLTLDNVMGATRPEDFYQEPGGSARLRYHVVLRAPTAMASKPIEPPVTYLNKGQRYHLTITDTKPLLLPPSPVHVRYRTYIRISFHRDDQRSNANAYWQLWKAGRGLSEEGQVVGEEHAGSGTLHAIEYLDKLGAGTIVNDHMSDREVQLETSSFDGFCILWSPKQSKISTSQSALTPPECTITVRFNFLTTDFSHYKGVKGFPVRLCAKTEMVADHLGRPPPELISKEGGAEVCYCKVNLFRMYGAERKLSTDAARVRKALEKVRREIQKRQSDPGSYLNQNSKGLGPSSKAPGKCSTMKYTHQMRVFEGFQKKLASLQEMLMSARPVTILSLPGDPSDVPDLPPSNQSAQHEYVEISDADRLSNTSCKDFQDETSSSSLLMGSPWEAGLLLDLEDPSSSDDRHESPSYQVARIPKDFFEDVNVRRRYIEVLDIDPSYKPPTQQQRKPVACFYIGFAGIDQQRVDYYNAVYLTEWTAQDLIEQISKKLGIAPHRVMRVLLVRGNSIEFLDDNVIHGIADGQEMLAEVSESWKFDHTSDRSGRQNSIEIKLRY</sequence>
<evidence type="ECO:0000256" key="1">
    <source>
        <dbReference type="ARBA" id="ARBA00004123"/>
    </source>
</evidence>
<dbReference type="Proteomes" id="UP001610334">
    <property type="component" value="Unassembled WGS sequence"/>
</dbReference>
<comment type="caution">
    <text evidence="8">The sequence shown here is derived from an EMBL/GenBank/DDBJ whole genome shotgun (WGS) entry which is preliminary data.</text>
</comment>
<feature type="domain" description="Grh/CP2 DB" evidence="7">
    <location>
        <begin position="152"/>
        <end position="434"/>
    </location>
</feature>
<evidence type="ECO:0000256" key="2">
    <source>
        <dbReference type="ARBA" id="ARBA00023015"/>
    </source>
</evidence>
<evidence type="ECO:0000256" key="5">
    <source>
        <dbReference type="ARBA" id="ARBA00023242"/>
    </source>
</evidence>
<gene>
    <name evidence="8" type="ORF">BJX63DRAFT_393371</name>
</gene>
<feature type="compositionally biased region" description="Basic and acidic residues" evidence="6">
    <location>
        <begin position="11"/>
        <end position="27"/>
    </location>
</feature>
<evidence type="ECO:0000313" key="9">
    <source>
        <dbReference type="Proteomes" id="UP001610334"/>
    </source>
</evidence>
<evidence type="ECO:0000256" key="6">
    <source>
        <dbReference type="SAM" id="MobiDB-lite"/>
    </source>
</evidence>
<feature type="region of interest" description="Disordered" evidence="6">
    <location>
        <begin position="462"/>
        <end position="482"/>
    </location>
</feature>
<dbReference type="InterPro" id="IPR057520">
    <property type="entry name" value="GRHL1/CP2_C"/>
</dbReference>
<dbReference type="InterPro" id="IPR007604">
    <property type="entry name" value="CP2"/>
</dbReference>
<keyword evidence="2" id="KW-0805">Transcription regulation</keyword>
<evidence type="ECO:0000313" key="8">
    <source>
        <dbReference type="EMBL" id="KAL2813831.1"/>
    </source>
</evidence>
<accession>A0ABR4HEC4</accession>
<organism evidence="8 9">
    <name type="scientific">Aspergillus granulosus</name>
    <dbReference type="NCBI Taxonomy" id="176169"/>
    <lineage>
        <taxon>Eukaryota</taxon>
        <taxon>Fungi</taxon>
        <taxon>Dikarya</taxon>
        <taxon>Ascomycota</taxon>
        <taxon>Pezizomycotina</taxon>
        <taxon>Eurotiomycetes</taxon>
        <taxon>Eurotiomycetidae</taxon>
        <taxon>Eurotiales</taxon>
        <taxon>Aspergillaceae</taxon>
        <taxon>Aspergillus</taxon>
        <taxon>Aspergillus subgen. Nidulantes</taxon>
    </lineage>
</organism>
<feature type="region of interest" description="Disordered" evidence="6">
    <location>
        <begin position="1"/>
        <end position="33"/>
    </location>
</feature>
<feature type="region of interest" description="Disordered" evidence="6">
    <location>
        <begin position="395"/>
        <end position="424"/>
    </location>
</feature>
<dbReference type="PANTHER" id="PTHR11037:SF20">
    <property type="entry name" value="PROTEIN GRAINYHEAD"/>
    <property type="match status" value="1"/>
</dbReference>
<keyword evidence="4" id="KW-0804">Transcription</keyword>
<keyword evidence="9" id="KW-1185">Reference proteome</keyword>
<dbReference type="PANTHER" id="PTHR11037">
    <property type="entry name" value="TRANSCRIPTION FACTOR CP2"/>
    <property type="match status" value="1"/>
</dbReference>
<name>A0ABR4HEC4_9EURO</name>
<proteinExistence type="predicted"/>
<comment type="subcellular location">
    <subcellularLocation>
        <location evidence="1">Nucleus</location>
    </subcellularLocation>
</comment>
<protein>
    <submittedName>
        <fullName evidence="8">CP2 transcription factor-domain-containing protein</fullName>
    </submittedName>
</protein>
<evidence type="ECO:0000259" key="7">
    <source>
        <dbReference type="PROSITE" id="PS51968"/>
    </source>
</evidence>
<keyword evidence="5" id="KW-0539">Nucleus</keyword>
<evidence type="ECO:0000256" key="3">
    <source>
        <dbReference type="ARBA" id="ARBA00023125"/>
    </source>
</evidence>
<dbReference type="EMBL" id="JBFXLT010000037">
    <property type="protein sequence ID" value="KAL2813831.1"/>
    <property type="molecule type" value="Genomic_DNA"/>
</dbReference>
<dbReference type="PROSITE" id="PS51968">
    <property type="entry name" value="GRH_CP2_DB"/>
    <property type="match status" value="1"/>
</dbReference>
<dbReference type="InterPro" id="IPR040167">
    <property type="entry name" value="TF_CP2-like"/>
</dbReference>
<reference evidence="8 9" key="1">
    <citation type="submission" date="2024-07" db="EMBL/GenBank/DDBJ databases">
        <title>Section-level genome sequencing and comparative genomics of Aspergillus sections Usti and Cavernicolus.</title>
        <authorList>
            <consortium name="Lawrence Berkeley National Laboratory"/>
            <person name="Nybo J.L."/>
            <person name="Vesth T.C."/>
            <person name="Theobald S."/>
            <person name="Frisvad J.C."/>
            <person name="Larsen T.O."/>
            <person name="Kjaerboelling I."/>
            <person name="Rothschild-Mancinelli K."/>
            <person name="Lyhne E.K."/>
            <person name="Kogle M.E."/>
            <person name="Barry K."/>
            <person name="Clum A."/>
            <person name="Na H."/>
            <person name="Ledsgaard L."/>
            <person name="Lin J."/>
            <person name="Lipzen A."/>
            <person name="Kuo A."/>
            <person name="Riley R."/>
            <person name="Mondo S."/>
            <person name="Labutti K."/>
            <person name="Haridas S."/>
            <person name="Pangalinan J."/>
            <person name="Salamov A.A."/>
            <person name="Simmons B.A."/>
            <person name="Magnuson J.K."/>
            <person name="Chen J."/>
            <person name="Drula E."/>
            <person name="Henrissat B."/>
            <person name="Wiebenga A."/>
            <person name="Lubbers R.J."/>
            <person name="Gomes A.C."/>
            <person name="Makela M.R."/>
            <person name="Stajich J."/>
            <person name="Grigoriev I.V."/>
            <person name="Mortensen U.H."/>
            <person name="De Vries R.P."/>
            <person name="Baker S.E."/>
            <person name="Andersen M.R."/>
        </authorList>
    </citation>
    <scope>NUCLEOTIDE SEQUENCE [LARGE SCALE GENOMIC DNA]</scope>
    <source>
        <strain evidence="8 9">CBS 588.65</strain>
    </source>
</reference>
<dbReference type="Pfam" id="PF04516">
    <property type="entry name" value="CP2"/>
    <property type="match status" value="1"/>
</dbReference>
<dbReference type="Pfam" id="PF25416">
    <property type="entry name" value="GRHL1_C"/>
    <property type="match status" value="1"/>
</dbReference>
<feature type="compositionally biased region" description="Polar residues" evidence="6">
    <location>
        <begin position="403"/>
        <end position="413"/>
    </location>
</feature>